<dbReference type="InterPro" id="IPR037171">
    <property type="entry name" value="NagB/RpiA_transferase-like"/>
</dbReference>
<protein>
    <submittedName>
        <fullName evidence="2">3-oxoacid CoA-transferase subunit A</fullName>
    </submittedName>
</protein>
<sequence>MNKVFASADAAVADIAAGSTIMLGGFGLCGIPENLIAALVRRRITGLHTISNNMGVDGFGMGLMLEAGMIASHIGSYVGENRRLEQMVLKGELDLTLIPQGTLAERIRAGGAGIPAFYVPTGLGTVVAEGKETREIGGRNYVLEAALHADVALVKAWKGDRLGNLVYRKTTRNFNPVMATAAALTIAEVEELVEPGQLDPDHIVTPGIYVKRIVLGEKYKKPIESRFIKEQVAGGQLER</sequence>
<dbReference type="Pfam" id="PF01144">
    <property type="entry name" value="CoA_trans"/>
    <property type="match status" value="1"/>
</dbReference>
<dbReference type="GO" id="GO:0008410">
    <property type="term" value="F:CoA-transferase activity"/>
    <property type="evidence" value="ECO:0007669"/>
    <property type="project" value="InterPro"/>
</dbReference>
<dbReference type="SMART" id="SM00882">
    <property type="entry name" value="CoA_trans"/>
    <property type="match status" value="1"/>
</dbReference>
<keyword evidence="1 2" id="KW-0808">Transferase</keyword>
<dbReference type="InterPro" id="IPR004165">
    <property type="entry name" value="CoA_trans_fam_I"/>
</dbReference>
<dbReference type="PANTHER" id="PTHR13707">
    <property type="entry name" value="KETOACID-COENZYME A TRANSFERASE"/>
    <property type="match status" value="1"/>
</dbReference>
<dbReference type="Gene3D" id="3.40.1080.10">
    <property type="entry name" value="Glutaconate Coenzyme A-transferase"/>
    <property type="match status" value="1"/>
</dbReference>
<dbReference type="SUPFAM" id="SSF100950">
    <property type="entry name" value="NagB/RpiA/CoA transferase-like"/>
    <property type="match status" value="1"/>
</dbReference>
<dbReference type="AlphaFoldDB" id="E3T650"/>
<dbReference type="EMBL" id="GU260699">
    <property type="protein sequence ID" value="ADC35794.1"/>
    <property type="molecule type" value="Genomic_DNA"/>
</dbReference>
<proteinExistence type="predicted"/>
<organism evidence="2">
    <name type="scientific">uncultured bacterium 282</name>
    <dbReference type="NCBI Taxonomy" id="698388"/>
    <lineage>
        <taxon>Bacteria</taxon>
        <taxon>environmental samples</taxon>
    </lineage>
</organism>
<dbReference type="NCBIfam" id="TIGR02429">
    <property type="entry name" value="pcaI_scoA_fam"/>
    <property type="match status" value="1"/>
</dbReference>
<reference evidence="2" key="2">
    <citation type="journal article" date="2010" name="Appl. Environ. Microbiol.">
        <title>Comparative analysis of acidobacterial genomic fragments from terrestrial and aquatic metagenomic libraries, with emphasis on acidobacteria subdivision 6.</title>
        <authorList>
            <person name="Kielak A.M."/>
            <person name="van Veen J.A."/>
            <person name="Kowalchuk G.A."/>
        </authorList>
    </citation>
    <scope>NUCLEOTIDE SEQUENCE</scope>
</reference>
<evidence type="ECO:0000313" key="2">
    <source>
        <dbReference type="EMBL" id="ADC35794.1"/>
    </source>
</evidence>
<evidence type="ECO:0000256" key="1">
    <source>
        <dbReference type="ARBA" id="ARBA00022679"/>
    </source>
</evidence>
<reference evidence="2" key="1">
    <citation type="submission" date="2009-12" db="EMBL/GenBank/DDBJ databases">
        <authorList>
            <person name="Kielak A."/>
            <person name="van Veen J.A."/>
            <person name="Kowalchuk G.A."/>
        </authorList>
    </citation>
    <scope>NUCLEOTIDE SEQUENCE</scope>
</reference>
<dbReference type="InterPro" id="IPR012792">
    <property type="entry name" value="3-oxoacid_CoA-transf_A"/>
</dbReference>
<accession>E3T650</accession>
<name>E3T650_9BACT</name>
<dbReference type="PANTHER" id="PTHR13707:SF60">
    <property type="entry name" value="ACETATE COA-TRANSFERASE SUBUNIT ALPHA"/>
    <property type="match status" value="1"/>
</dbReference>